<reference evidence="1" key="1">
    <citation type="journal article" date="2020" name="Stud. Mycol.">
        <title>101 Dothideomycetes genomes: a test case for predicting lifestyles and emergence of pathogens.</title>
        <authorList>
            <person name="Haridas S."/>
            <person name="Albert R."/>
            <person name="Binder M."/>
            <person name="Bloem J."/>
            <person name="Labutti K."/>
            <person name="Salamov A."/>
            <person name="Andreopoulos B."/>
            <person name="Baker S."/>
            <person name="Barry K."/>
            <person name="Bills G."/>
            <person name="Bluhm B."/>
            <person name="Cannon C."/>
            <person name="Castanera R."/>
            <person name="Culley D."/>
            <person name="Daum C."/>
            <person name="Ezra D."/>
            <person name="Gonzalez J."/>
            <person name="Henrissat B."/>
            <person name="Kuo A."/>
            <person name="Liang C."/>
            <person name="Lipzen A."/>
            <person name="Lutzoni F."/>
            <person name="Magnuson J."/>
            <person name="Mondo S."/>
            <person name="Nolan M."/>
            <person name="Ohm R."/>
            <person name="Pangilinan J."/>
            <person name="Park H.-J."/>
            <person name="Ramirez L."/>
            <person name="Alfaro M."/>
            <person name="Sun H."/>
            <person name="Tritt A."/>
            <person name="Yoshinaga Y."/>
            <person name="Zwiers L.-H."/>
            <person name="Turgeon B."/>
            <person name="Goodwin S."/>
            <person name="Spatafora J."/>
            <person name="Crous P."/>
            <person name="Grigoriev I."/>
        </authorList>
    </citation>
    <scope>NUCLEOTIDE SEQUENCE</scope>
    <source>
        <strain evidence="1">Tuck. ex Michener</strain>
    </source>
</reference>
<name>A0A6A6HFK0_VIRVR</name>
<accession>A0A6A6HFK0</accession>
<protein>
    <submittedName>
        <fullName evidence="1">Uncharacterized protein</fullName>
    </submittedName>
</protein>
<dbReference type="Proteomes" id="UP000800092">
    <property type="component" value="Unassembled WGS sequence"/>
</dbReference>
<dbReference type="OrthoDB" id="5209368at2759"/>
<proteinExistence type="predicted"/>
<gene>
    <name evidence="1" type="ORF">EV356DRAFT_565023</name>
</gene>
<dbReference type="EMBL" id="ML991782">
    <property type="protein sequence ID" value="KAF2236896.1"/>
    <property type="molecule type" value="Genomic_DNA"/>
</dbReference>
<evidence type="ECO:0000313" key="1">
    <source>
        <dbReference type="EMBL" id="KAF2236896.1"/>
    </source>
</evidence>
<keyword evidence="2" id="KW-1185">Reference proteome</keyword>
<dbReference type="AlphaFoldDB" id="A0A6A6HFK0"/>
<sequence>MKKIYRKRGRPLEELRLWGSYQGLSLFLEWSAALDSASGKTEVVRLIVFVMHPQVFLHPWGQKHAYFFLCRPWTTKADFVKLVCGQQSQRLERAASEAVQAAKMRQKILASQRRQSNSRTVLSTARLRAILDHSGQLLADGAVDVDETGDYSYLPNEIREWLSDQQWTFFEGRTISTSNDLKDFHRRYCGEFARSDSSPTELIQDLLRMQRQHIRVQSSKAAVIDELTFYGFGERRVVQLKCSHCKKPLPDDDAARWATLDPNSYVRKKAPAHLCSGTGRYYAIPIKVSIPSCFPNRSTLQALRRPPRNDWQRCIRAPQRCENLPQTVESWCIGCREGTLLSDGSNKCVDFSPRWTAGSPPKYIERMPNCFKCDAGSRFIPIDAGIPSIGTQVLRHFAEEFGELSDGGLEAALSRRAPSRRTKRVVRSKETLT</sequence>
<organism evidence="1 2">
    <name type="scientific">Viridothelium virens</name>
    <name type="common">Speckled blister lichen</name>
    <name type="synonym">Trypethelium virens</name>
    <dbReference type="NCBI Taxonomy" id="1048519"/>
    <lineage>
        <taxon>Eukaryota</taxon>
        <taxon>Fungi</taxon>
        <taxon>Dikarya</taxon>
        <taxon>Ascomycota</taxon>
        <taxon>Pezizomycotina</taxon>
        <taxon>Dothideomycetes</taxon>
        <taxon>Dothideomycetes incertae sedis</taxon>
        <taxon>Trypetheliales</taxon>
        <taxon>Trypetheliaceae</taxon>
        <taxon>Viridothelium</taxon>
    </lineage>
</organism>
<evidence type="ECO:0000313" key="2">
    <source>
        <dbReference type="Proteomes" id="UP000800092"/>
    </source>
</evidence>